<proteinExistence type="predicted"/>
<evidence type="ECO:0000313" key="2">
    <source>
        <dbReference type="Proteomes" id="UP000826802"/>
    </source>
</evidence>
<organism evidence="1 2">
    <name type="scientific">Macrococcoides bohemicum</name>
    <dbReference type="NCBI Taxonomy" id="1903056"/>
    <lineage>
        <taxon>Bacteria</taxon>
        <taxon>Bacillati</taxon>
        <taxon>Bacillota</taxon>
        <taxon>Bacilli</taxon>
        <taxon>Bacillales</taxon>
        <taxon>Staphylococcaceae</taxon>
        <taxon>Macrococcoides</taxon>
    </lineage>
</organism>
<reference evidence="1 2" key="1">
    <citation type="submission" date="2021-07" db="EMBL/GenBank/DDBJ databases">
        <title>Prevalence and characterization of methicillin-resistant Macrococcus spp. in food producing animals and meat in Switzerland in 2019.</title>
        <authorList>
            <person name="Keller J.E."/>
            <person name="Schwendener S."/>
            <person name="Neuenschwander J."/>
            <person name="Overesch G."/>
            <person name="Perreten V."/>
        </authorList>
    </citation>
    <scope>NUCLEOTIDE SEQUENCE [LARGE SCALE GENOMIC DNA]</scope>
    <source>
        <strain evidence="1 2">19Msa0936</strain>
    </source>
</reference>
<sequence length="52" mass="6247">MKIKVVELQGDFEKQINNIIHELEQKKRAQVVDIRYLYHGKQMKAVIHYVSH</sequence>
<dbReference type="Proteomes" id="UP000826802">
    <property type="component" value="Chromosome"/>
</dbReference>
<dbReference type="AlphaFoldDB" id="A0AAJ4PAI2"/>
<gene>
    <name evidence="1" type="ORF">KYI11_10865</name>
</gene>
<evidence type="ECO:0000313" key="1">
    <source>
        <dbReference type="EMBL" id="QYA42084.1"/>
    </source>
</evidence>
<dbReference type="RefSeq" id="WP_219502929.1">
    <property type="nucleotide sequence ID" value="NZ_CP079981.1"/>
</dbReference>
<name>A0AAJ4PAI2_9STAP</name>
<keyword evidence="2" id="KW-1185">Reference proteome</keyword>
<protein>
    <submittedName>
        <fullName evidence="1">Uncharacterized protein</fullName>
    </submittedName>
</protein>
<dbReference type="EMBL" id="CP079981">
    <property type="protein sequence ID" value="QYA42084.1"/>
    <property type="molecule type" value="Genomic_DNA"/>
</dbReference>
<accession>A0AAJ4PAI2</accession>